<dbReference type="GO" id="GO:0061630">
    <property type="term" value="F:ubiquitin protein ligase activity"/>
    <property type="evidence" value="ECO:0007669"/>
    <property type="project" value="UniProtKB-EC"/>
</dbReference>
<dbReference type="InterPro" id="IPR003879">
    <property type="entry name" value="Butyrophylin_SPRY"/>
</dbReference>
<comment type="subcellular location">
    <subcellularLocation>
        <location evidence="2">Cytoplasm</location>
    </subcellularLocation>
</comment>
<dbReference type="GO" id="GO:0032728">
    <property type="term" value="P:positive regulation of interferon-beta production"/>
    <property type="evidence" value="ECO:0007669"/>
    <property type="project" value="UniProtKB-ARBA"/>
</dbReference>
<dbReference type="GO" id="GO:0043254">
    <property type="term" value="P:regulation of protein-containing complex assembly"/>
    <property type="evidence" value="ECO:0007669"/>
    <property type="project" value="UniProtKB-ARBA"/>
</dbReference>
<evidence type="ECO:0000313" key="24">
    <source>
        <dbReference type="Proteomes" id="UP000504628"/>
    </source>
</evidence>
<dbReference type="GO" id="GO:0005737">
    <property type="term" value="C:cytoplasm"/>
    <property type="evidence" value="ECO:0007669"/>
    <property type="project" value="UniProtKB-SubCell"/>
</dbReference>
<dbReference type="InterPro" id="IPR000315">
    <property type="entry name" value="Znf_B-box"/>
</dbReference>
<keyword evidence="24" id="KW-1185">Reference proteome</keyword>
<dbReference type="Pfam" id="PF25600">
    <property type="entry name" value="TRIM_CC"/>
    <property type="match status" value="1"/>
</dbReference>
<organism evidence="24 25">
    <name type="scientific">Phyllostomus discolor</name>
    <name type="common">pale spear-nosed bat</name>
    <dbReference type="NCBI Taxonomy" id="89673"/>
    <lineage>
        <taxon>Eukaryota</taxon>
        <taxon>Metazoa</taxon>
        <taxon>Chordata</taxon>
        <taxon>Craniata</taxon>
        <taxon>Vertebrata</taxon>
        <taxon>Euteleostomi</taxon>
        <taxon>Mammalia</taxon>
        <taxon>Eutheria</taxon>
        <taxon>Laurasiatheria</taxon>
        <taxon>Chiroptera</taxon>
        <taxon>Yangochiroptera</taxon>
        <taxon>Phyllostomidae</taxon>
        <taxon>Phyllostominae</taxon>
        <taxon>Phyllostomus</taxon>
    </lineage>
</organism>
<dbReference type="PROSITE" id="PS50188">
    <property type="entry name" value="B302_SPRY"/>
    <property type="match status" value="1"/>
</dbReference>
<dbReference type="InterPro" id="IPR043136">
    <property type="entry name" value="B30.2/SPRY_sf"/>
</dbReference>
<dbReference type="Pfam" id="PF00622">
    <property type="entry name" value="SPRY"/>
    <property type="match status" value="1"/>
</dbReference>
<keyword evidence="9" id="KW-0808">Transferase</keyword>
<evidence type="ECO:0000256" key="2">
    <source>
        <dbReference type="ARBA" id="ARBA00004496"/>
    </source>
</evidence>
<keyword evidence="7" id="KW-0597">Phosphoprotein</keyword>
<dbReference type="InterPro" id="IPR058030">
    <property type="entry name" value="TRIM8/14/16/25/29/45/65_CC"/>
</dbReference>
<feature type="coiled-coil region" evidence="20">
    <location>
        <begin position="134"/>
        <end position="212"/>
    </location>
</feature>
<dbReference type="GO" id="GO:0010508">
    <property type="term" value="P:positive regulation of autophagy"/>
    <property type="evidence" value="ECO:0007669"/>
    <property type="project" value="TreeGrafter"/>
</dbReference>
<dbReference type="PROSITE" id="PS00518">
    <property type="entry name" value="ZF_RING_1"/>
    <property type="match status" value="1"/>
</dbReference>
<keyword evidence="13" id="KW-0391">Immunity</keyword>
<dbReference type="Gene3D" id="3.30.160.60">
    <property type="entry name" value="Classic Zinc Finger"/>
    <property type="match status" value="1"/>
</dbReference>
<dbReference type="InterPro" id="IPR003877">
    <property type="entry name" value="SPRY_dom"/>
</dbReference>
<keyword evidence="14" id="KW-0007">Acetylation</keyword>
<dbReference type="Proteomes" id="UP000504628">
    <property type="component" value="Chromosome 8"/>
</dbReference>
<dbReference type="KEGG" id="pdic:114503180"/>
<dbReference type="PANTHER" id="PTHR25465">
    <property type="entry name" value="B-BOX DOMAIN CONTAINING"/>
    <property type="match status" value="1"/>
</dbReference>
<evidence type="ECO:0000256" key="1">
    <source>
        <dbReference type="ARBA" id="ARBA00000900"/>
    </source>
</evidence>
<dbReference type="GeneID" id="114503180"/>
<dbReference type="PROSITE" id="PS50089">
    <property type="entry name" value="ZF_RING_2"/>
    <property type="match status" value="1"/>
</dbReference>
<dbReference type="PANTHER" id="PTHR25465:SF14">
    <property type="entry name" value="E3 UBIQUITIN-PROTEIN LIGASE TRIM65"/>
    <property type="match status" value="1"/>
</dbReference>
<evidence type="ECO:0000256" key="15">
    <source>
        <dbReference type="ARBA" id="ARBA00023054"/>
    </source>
</evidence>
<keyword evidence="8" id="KW-0399">Innate immunity</keyword>
<evidence type="ECO:0000256" key="11">
    <source>
        <dbReference type="ARBA" id="ARBA00022771"/>
    </source>
</evidence>
<evidence type="ECO:0000256" key="8">
    <source>
        <dbReference type="ARBA" id="ARBA00022588"/>
    </source>
</evidence>
<evidence type="ECO:0000256" key="18">
    <source>
        <dbReference type="ARBA" id="ARBA00076763"/>
    </source>
</evidence>
<dbReference type="PRINTS" id="PR01407">
    <property type="entry name" value="BUTYPHLNCDUF"/>
</dbReference>
<keyword evidence="6" id="KW-0963">Cytoplasm</keyword>
<evidence type="ECO:0000259" key="23">
    <source>
        <dbReference type="PROSITE" id="PS50188"/>
    </source>
</evidence>
<comment type="pathway">
    <text evidence="3">Protein modification; protein ubiquitination.</text>
</comment>
<dbReference type="CDD" id="cd19835">
    <property type="entry name" value="Bbox2_TRIM65_C-IV"/>
    <property type="match status" value="1"/>
</dbReference>
<evidence type="ECO:0000256" key="20">
    <source>
        <dbReference type="SAM" id="Coils"/>
    </source>
</evidence>
<dbReference type="RefSeq" id="XP_028376425.1">
    <property type="nucleotide sequence ID" value="XM_028520624.2"/>
</dbReference>
<evidence type="ECO:0000256" key="5">
    <source>
        <dbReference type="ARBA" id="ARBA00012483"/>
    </source>
</evidence>
<dbReference type="FunCoup" id="A0A6J2MDN1">
    <property type="interactions" value="530"/>
</dbReference>
<dbReference type="InterPro" id="IPR027370">
    <property type="entry name" value="Znf-RING_euk"/>
</dbReference>
<evidence type="ECO:0000256" key="14">
    <source>
        <dbReference type="ARBA" id="ARBA00022990"/>
    </source>
</evidence>
<dbReference type="InterPro" id="IPR001841">
    <property type="entry name" value="Znf_RING"/>
</dbReference>
<evidence type="ECO:0000256" key="17">
    <source>
        <dbReference type="ARBA" id="ARBA00073100"/>
    </source>
</evidence>
<evidence type="ECO:0000256" key="9">
    <source>
        <dbReference type="ARBA" id="ARBA00022679"/>
    </source>
</evidence>
<gene>
    <name evidence="25" type="primary">TRIM65</name>
</gene>
<evidence type="ECO:0000256" key="16">
    <source>
        <dbReference type="ARBA" id="ARBA00065521"/>
    </source>
</evidence>
<proteinExistence type="inferred from homology"/>
<dbReference type="Pfam" id="PF00643">
    <property type="entry name" value="zf-B_box"/>
    <property type="match status" value="1"/>
</dbReference>
<evidence type="ECO:0000256" key="3">
    <source>
        <dbReference type="ARBA" id="ARBA00004906"/>
    </source>
</evidence>
<evidence type="ECO:0000313" key="25">
    <source>
        <dbReference type="RefSeq" id="XP_028376425.1"/>
    </source>
</evidence>
<dbReference type="InterPro" id="IPR001870">
    <property type="entry name" value="B30.2/SPRY"/>
</dbReference>
<dbReference type="GO" id="GO:0008270">
    <property type="term" value="F:zinc ion binding"/>
    <property type="evidence" value="ECO:0007669"/>
    <property type="project" value="UniProtKB-KW"/>
</dbReference>
<dbReference type="FunFam" id="3.30.40.10:FF:000492">
    <property type="entry name" value="Tripartite motif containing 65"/>
    <property type="match status" value="1"/>
</dbReference>
<keyword evidence="12" id="KW-0862">Zinc</keyword>
<dbReference type="SMART" id="SM00184">
    <property type="entry name" value="RING"/>
    <property type="match status" value="1"/>
</dbReference>
<dbReference type="InParanoid" id="A0A6J2MDN1"/>
<dbReference type="CTD" id="201292"/>
<comment type="catalytic activity">
    <reaction evidence="1">
        <text>S-ubiquitinyl-[E2 ubiquitin-conjugating enzyme]-L-cysteine + [acceptor protein]-L-lysine = [E2 ubiquitin-conjugating enzyme]-L-cysteine + N(6)-ubiquitinyl-[acceptor protein]-L-lysine.</text>
        <dbReference type="EC" id="2.3.2.27"/>
    </reaction>
</comment>
<evidence type="ECO:0000256" key="21">
    <source>
        <dbReference type="SAM" id="MobiDB-lite"/>
    </source>
</evidence>
<dbReference type="EC" id="2.3.2.27" evidence="5"/>
<feature type="region of interest" description="Disordered" evidence="21">
    <location>
        <begin position="76"/>
        <end position="97"/>
    </location>
</feature>
<dbReference type="InterPro" id="IPR051051">
    <property type="entry name" value="E3_ubiq-ligase_TRIM/RNF"/>
</dbReference>
<dbReference type="Gene3D" id="3.30.40.10">
    <property type="entry name" value="Zinc/RING finger domain, C3HC4 (zinc finger)"/>
    <property type="match status" value="1"/>
</dbReference>
<dbReference type="AlphaFoldDB" id="A0A6J2MDN1"/>
<keyword evidence="10" id="KW-0479">Metal-binding</keyword>
<dbReference type="InterPro" id="IPR048222">
    <property type="entry name" value="TRIM65_SPRY_PRY"/>
</dbReference>
<keyword evidence="15 20" id="KW-0175">Coiled coil</keyword>
<dbReference type="GO" id="GO:0045087">
    <property type="term" value="P:innate immune response"/>
    <property type="evidence" value="ECO:0007669"/>
    <property type="project" value="UniProtKB-KW"/>
</dbReference>
<evidence type="ECO:0000259" key="22">
    <source>
        <dbReference type="PROSITE" id="PS50089"/>
    </source>
</evidence>
<feature type="domain" description="RING-type" evidence="22">
    <location>
        <begin position="12"/>
        <end position="51"/>
    </location>
</feature>
<dbReference type="SUPFAM" id="SSF57845">
    <property type="entry name" value="B-box zinc-binding domain"/>
    <property type="match status" value="1"/>
</dbReference>
<evidence type="ECO:0000256" key="7">
    <source>
        <dbReference type="ARBA" id="ARBA00022553"/>
    </source>
</evidence>
<dbReference type="CDD" id="cd12896">
    <property type="entry name" value="SPRY_PRY_TRIM65"/>
    <property type="match status" value="1"/>
</dbReference>
<evidence type="ECO:0000256" key="13">
    <source>
        <dbReference type="ARBA" id="ARBA00022859"/>
    </source>
</evidence>
<feature type="compositionally biased region" description="Low complexity" evidence="21">
    <location>
        <begin position="76"/>
        <end position="88"/>
    </location>
</feature>
<evidence type="ECO:0000256" key="10">
    <source>
        <dbReference type="ARBA" id="ARBA00022723"/>
    </source>
</evidence>
<dbReference type="InterPro" id="IPR017907">
    <property type="entry name" value="Znf_RING_CS"/>
</dbReference>
<evidence type="ECO:0000256" key="6">
    <source>
        <dbReference type="ARBA" id="ARBA00022490"/>
    </source>
</evidence>
<feature type="domain" description="B30.2/SPRY" evidence="23">
    <location>
        <begin position="317"/>
        <end position="512"/>
    </location>
</feature>
<evidence type="ECO:0000256" key="19">
    <source>
        <dbReference type="PROSITE-ProRule" id="PRU00175"/>
    </source>
</evidence>
<keyword evidence="11 19" id="KW-0863">Zinc-finger</keyword>
<dbReference type="InterPro" id="IPR013083">
    <property type="entry name" value="Znf_RING/FYVE/PHD"/>
</dbReference>
<feature type="compositionally biased region" description="Pro residues" evidence="21">
    <location>
        <begin position="259"/>
        <end position="268"/>
    </location>
</feature>
<protein>
    <recommendedName>
        <fullName evidence="17">E3 ubiquitin-protein ligase TRIM65</fullName>
        <ecNumber evidence="5">2.3.2.27</ecNumber>
    </recommendedName>
    <alternativeName>
        <fullName evidence="18">Tripartite motif-containing protein 65</fullName>
    </alternativeName>
</protein>
<evidence type="ECO:0000256" key="12">
    <source>
        <dbReference type="ARBA" id="ARBA00022833"/>
    </source>
</evidence>
<dbReference type="Gene3D" id="2.60.120.920">
    <property type="match status" value="1"/>
</dbReference>
<dbReference type="SMART" id="SM00449">
    <property type="entry name" value="SPRY"/>
    <property type="match status" value="1"/>
</dbReference>
<dbReference type="FunFam" id="2.60.120.920:FF:000061">
    <property type="entry name" value="Tripartite motif containing 65"/>
    <property type="match status" value="1"/>
</dbReference>
<dbReference type="InterPro" id="IPR013320">
    <property type="entry name" value="ConA-like_dom_sf"/>
</dbReference>
<comment type="similarity">
    <text evidence="4">Belongs to the TRIM/RBCC family.</text>
</comment>
<dbReference type="SUPFAM" id="SSF49899">
    <property type="entry name" value="Concanavalin A-like lectins/glucanases"/>
    <property type="match status" value="1"/>
</dbReference>
<dbReference type="GO" id="GO:0070534">
    <property type="term" value="P:protein K63-linked ubiquitination"/>
    <property type="evidence" value="ECO:0007669"/>
    <property type="project" value="UniProtKB-ARBA"/>
</dbReference>
<name>A0A6J2MDN1_9CHIR</name>
<reference evidence="25" key="1">
    <citation type="submission" date="2025-08" db="UniProtKB">
        <authorList>
            <consortium name="RefSeq"/>
        </authorList>
    </citation>
    <scope>IDENTIFICATION</scope>
    <source>
        <tissue evidence="25">Muscle</tissue>
    </source>
</reference>
<sequence>MAKELLEDKLTCAICLELYEDPVTLPCGHNFCGACIRDGWSRREKACPECRAPFPDSAELCRNVALTDVLQVVRAEPGQAPGPAAAPRADSRADGGARCPQHGRPLELFCRTEGRCVCSACTVSGCRLHERALLEVERQEREAQLRAMREVTRQQATQAESQLQELQQQRSYIQSSACSLASRVSSKFSCLIQALEMRRDLVLRDIKVAETQALTQAQEEEQRLQGHLEATTRFDRRIQGLLEQLDDPTFLQESQLLQPPGPLGPPTPARWDADEQLGGLKGCLSQLCSLLLDEGGPRGAPAEAADLVAMEAPGALASAPSPVCPLRRKLWQNYRNLTFDPESANRHLHLSRQAQQVKHCRTPRGPAEQGSFELWQVQCAQSFRSGRHYWEVHTSQHSVTVGVAYPELARHKLGPHTDNIGRGPSSWGLCVQEDSAQAWHDGKARRLPRVSGKLLGVDLDLASGCLTFYSLEPKVRRLHTFHAIFTRPLCPIFWLLEGRTLTLCHRPGARPPPGLQEEASGLS</sequence>
<dbReference type="SUPFAM" id="SSF57850">
    <property type="entry name" value="RING/U-box"/>
    <property type="match status" value="1"/>
</dbReference>
<feature type="region of interest" description="Disordered" evidence="21">
    <location>
        <begin position="254"/>
        <end position="274"/>
    </location>
</feature>
<evidence type="ECO:0000256" key="4">
    <source>
        <dbReference type="ARBA" id="ARBA00008518"/>
    </source>
</evidence>
<accession>A0A6J2MDN1</accession>
<comment type="subunit">
    <text evidence="16">Homo-multimerizes. Interacts with ARRDC4.</text>
</comment>
<dbReference type="Pfam" id="PF13445">
    <property type="entry name" value="zf-RING_UBOX"/>
    <property type="match status" value="1"/>
</dbReference>